<keyword evidence="7 9" id="KW-0378">Hydrolase</keyword>
<dbReference type="NCBIfam" id="TIGR01198">
    <property type="entry name" value="pgl"/>
    <property type="match status" value="1"/>
</dbReference>
<comment type="similarity">
    <text evidence="4 7">Belongs to the glucosamine/galactosamine-6-phosphate isomerase family. 6-phosphogluconolactonase subfamily.</text>
</comment>
<evidence type="ECO:0000256" key="6">
    <source>
        <dbReference type="ARBA" id="ARBA00020337"/>
    </source>
</evidence>
<comment type="pathway">
    <text evidence="3 7">Carbohydrate degradation; pentose phosphate pathway; D-ribulose 5-phosphate from D-glucose 6-phosphate (oxidative stage): step 2/3.</text>
</comment>
<name>A0A3S4RE96_9ACTO</name>
<dbReference type="Gene3D" id="3.40.50.1360">
    <property type="match status" value="1"/>
</dbReference>
<dbReference type="EC" id="3.1.1.31" evidence="5 7"/>
<gene>
    <name evidence="7 9" type="primary">pgl</name>
    <name evidence="9" type="ORF">NCTC11636_00388</name>
</gene>
<keyword evidence="10" id="KW-1185">Reference proteome</keyword>
<protein>
    <recommendedName>
        <fullName evidence="6 7">6-phosphogluconolactonase</fullName>
        <shortName evidence="7">6PGL</shortName>
        <ecNumber evidence="5 7">3.1.1.31</ecNumber>
    </recommendedName>
</protein>
<dbReference type="KEGG" id="ahw:NCTC11636_00388"/>
<dbReference type="InterPro" id="IPR006148">
    <property type="entry name" value="Glc/Gal-6P_isomerase"/>
</dbReference>
<dbReference type="EMBL" id="LR134350">
    <property type="protein sequence ID" value="VEG26176.1"/>
    <property type="molecule type" value="Genomic_DNA"/>
</dbReference>
<comment type="catalytic activity">
    <reaction evidence="1 7">
        <text>6-phospho-D-glucono-1,5-lactone + H2O = 6-phospho-D-gluconate + H(+)</text>
        <dbReference type="Rhea" id="RHEA:12556"/>
        <dbReference type="ChEBI" id="CHEBI:15377"/>
        <dbReference type="ChEBI" id="CHEBI:15378"/>
        <dbReference type="ChEBI" id="CHEBI:57955"/>
        <dbReference type="ChEBI" id="CHEBI:58759"/>
        <dbReference type="EC" id="3.1.1.31"/>
    </reaction>
</comment>
<evidence type="ECO:0000256" key="2">
    <source>
        <dbReference type="ARBA" id="ARBA00002681"/>
    </source>
</evidence>
<dbReference type="PANTHER" id="PTHR11054">
    <property type="entry name" value="6-PHOSPHOGLUCONOLACTONASE"/>
    <property type="match status" value="1"/>
</dbReference>
<evidence type="ECO:0000256" key="1">
    <source>
        <dbReference type="ARBA" id="ARBA00000832"/>
    </source>
</evidence>
<dbReference type="InterPro" id="IPR005900">
    <property type="entry name" value="6-phosphogluconolactonase_DevB"/>
</dbReference>
<dbReference type="OrthoDB" id="9810967at2"/>
<dbReference type="GO" id="GO:0005975">
    <property type="term" value="P:carbohydrate metabolic process"/>
    <property type="evidence" value="ECO:0007669"/>
    <property type="project" value="UniProtKB-UniRule"/>
</dbReference>
<dbReference type="GO" id="GO:0017057">
    <property type="term" value="F:6-phosphogluconolactonase activity"/>
    <property type="evidence" value="ECO:0007669"/>
    <property type="project" value="UniProtKB-UniRule"/>
</dbReference>
<evidence type="ECO:0000313" key="9">
    <source>
        <dbReference type="EMBL" id="VEG26176.1"/>
    </source>
</evidence>
<dbReference type="Proteomes" id="UP000266895">
    <property type="component" value="Chromosome"/>
</dbReference>
<dbReference type="SUPFAM" id="SSF100950">
    <property type="entry name" value="NagB/RpiA/CoA transferase-like"/>
    <property type="match status" value="1"/>
</dbReference>
<evidence type="ECO:0000256" key="7">
    <source>
        <dbReference type="RuleBase" id="RU365095"/>
    </source>
</evidence>
<reference evidence="9 10" key="1">
    <citation type="submission" date="2018-12" db="EMBL/GenBank/DDBJ databases">
        <authorList>
            <consortium name="Pathogen Informatics"/>
        </authorList>
    </citation>
    <scope>NUCLEOTIDE SEQUENCE [LARGE SCALE GENOMIC DNA]</scope>
    <source>
        <strain evidence="9 10">NCTC11636</strain>
    </source>
</reference>
<evidence type="ECO:0000256" key="5">
    <source>
        <dbReference type="ARBA" id="ARBA00013198"/>
    </source>
</evidence>
<dbReference type="PANTHER" id="PTHR11054:SF0">
    <property type="entry name" value="6-PHOSPHOGLUCONOLACTONASE"/>
    <property type="match status" value="1"/>
</dbReference>
<accession>A0A3S4RE96</accession>
<dbReference type="Pfam" id="PF01182">
    <property type="entry name" value="Glucosamine_iso"/>
    <property type="match status" value="1"/>
</dbReference>
<sequence>MTRPVSPEPPAREAIEAGAAALPAPELRVHTDLAEAAEHAGRDTAAALVAAVAQRGAGHLVLTGGSGGQALAEVLPAALERAGLRPGSGLEAIHLWFGDERFVERGHPERNDALAQPLVDAGIPEARVHRVPGPDEVADVEAAAQALRAELERSGPADGRFDVIHLGLGPDAHVCSLFPGHAAALAAGTTVAVRSSPKPPPERVSLTFEVIQRGREVMVVAAGAGKAQAAALGLGRPEVLTAPASCGRGERTTWYLDAPAAHDLSTVPG</sequence>
<proteinExistence type="inferred from homology"/>
<dbReference type="AlphaFoldDB" id="A0A3S4RE96"/>
<dbReference type="UniPathway" id="UPA00115">
    <property type="reaction ID" value="UER00409"/>
</dbReference>
<organism evidence="9 10">
    <name type="scientific">Actinomyces howellii</name>
    <dbReference type="NCBI Taxonomy" id="52771"/>
    <lineage>
        <taxon>Bacteria</taxon>
        <taxon>Bacillati</taxon>
        <taxon>Actinomycetota</taxon>
        <taxon>Actinomycetes</taxon>
        <taxon>Actinomycetales</taxon>
        <taxon>Actinomycetaceae</taxon>
        <taxon>Actinomyces</taxon>
    </lineage>
</organism>
<dbReference type="InterPro" id="IPR039104">
    <property type="entry name" value="6PGL"/>
</dbReference>
<evidence type="ECO:0000256" key="3">
    <source>
        <dbReference type="ARBA" id="ARBA00004961"/>
    </source>
</evidence>
<dbReference type="InterPro" id="IPR037171">
    <property type="entry name" value="NagB/RpiA_transferase-like"/>
</dbReference>
<evidence type="ECO:0000313" key="10">
    <source>
        <dbReference type="Proteomes" id="UP000266895"/>
    </source>
</evidence>
<evidence type="ECO:0000256" key="4">
    <source>
        <dbReference type="ARBA" id="ARBA00010662"/>
    </source>
</evidence>
<dbReference type="GO" id="GO:0006098">
    <property type="term" value="P:pentose-phosphate shunt"/>
    <property type="evidence" value="ECO:0007669"/>
    <property type="project" value="UniProtKB-UniPathway"/>
</dbReference>
<evidence type="ECO:0000259" key="8">
    <source>
        <dbReference type="Pfam" id="PF01182"/>
    </source>
</evidence>
<feature type="domain" description="Glucosamine/galactosamine-6-phosphate isomerase" evidence="8">
    <location>
        <begin position="33"/>
        <end position="254"/>
    </location>
</feature>
<dbReference type="RefSeq" id="WP_126381575.1">
    <property type="nucleotide sequence ID" value="NZ_LR134350.1"/>
</dbReference>
<comment type="function">
    <text evidence="2 7">Hydrolysis of 6-phosphogluconolactone to 6-phosphogluconate.</text>
</comment>